<proteinExistence type="predicted"/>
<feature type="region of interest" description="Disordered" evidence="1">
    <location>
        <begin position="1"/>
        <end position="50"/>
    </location>
</feature>
<gene>
    <name evidence="2" type="ORF">LCGC14_0267550</name>
</gene>
<protein>
    <submittedName>
        <fullName evidence="2">Uncharacterized protein</fullName>
    </submittedName>
</protein>
<dbReference type="AlphaFoldDB" id="A0A0F9U4P4"/>
<reference evidence="2" key="1">
    <citation type="journal article" date="2015" name="Nature">
        <title>Complex archaea that bridge the gap between prokaryotes and eukaryotes.</title>
        <authorList>
            <person name="Spang A."/>
            <person name="Saw J.H."/>
            <person name="Jorgensen S.L."/>
            <person name="Zaremba-Niedzwiedzka K."/>
            <person name="Martijn J."/>
            <person name="Lind A.E."/>
            <person name="van Eijk R."/>
            <person name="Schleper C."/>
            <person name="Guy L."/>
            <person name="Ettema T.J."/>
        </authorList>
    </citation>
    <scope>NUCLEOTIDE SEQUENCE</scope>
</reference>
<dbReference type="EMBL" id="LAZR01000146">
    <property type="protein sequence ID" value="KKN86579.1"/>
    <property type="molecule type" value="Genomic_DNA"/>
</dbReference>
<comment type="caution">
    <text evidence="2">The sequence shown here is derived from an EMBL/GenBank/DDBJ whole genome shotgun (WGS) entry which is preliminary data.</text>
</comment>
<accession>A0A0F9U4P4</accession>
<name>A0A0F9U4P4_9ZZZZ</name>
<evidence type="ECO:0000256" key="1">
    <source>
        <dbReference type="SAM" id="MobiDB-lite"/>
    </source>
</evidence>
<organism evidence="2">
    <name type="scientific">marine sediment metagenome</name>
    <dbReference type="NCBI Taxonomy" id="412755"/>
    <lineage>
        <taxon>unclassified sequences</taxon>
        <taxon>metagenomes</taxon>
        <taxon>ecological metagenomes</taxon>
    </lineage>
</organism>
<sequence>MVDEQKPKTKAQIKAEKEAAKNKPESQPETQAAITSTDAMSSLDLSSEEQIQKHIASHEEMDDMVTYLSNTVTQRVNRSRKRAQVGYSVQQINKSRILKLAVIVNEINGYSNPSFLKNSYFDFFTLPLAKREEVAAIRAITTLADRAEAVLDFKNLRTISRTKQKFDRNLAEIKKYYRVAETCRALFTGSNALIKIAFEEKLLLPDESALGNPDGYFFNPNVSELIDSWKGQAAGLREEVGGEPNEDDIKHTINVFAALYELQQKYFDSISEVFGFLQRASPIVNKYMLSSYEQIKTAALKVGLLKATN</sequence>
<feature type="compositionally biased region" description="Basic and acidic residues" evidence="1">
    <location>
        <begin position="1"/>
        <end position="26"/>
    </location>
</feature>
<feature type="compositionally biased region" description="Polar residues" evidence="1">
    <location>
        <begin position="27"/>
        <end position="49"/>
    </location>
</feature>
<evidence type="ECO:0000313" key="2">
    <source>
        <dbReference type="EMBL" id="KKN86579.1"/>
    </source>
</evidence>